<evidence type="ECO:0000256" key="5">
    <source>
        <dbReference type="ARBA" id="ARBA00022842"/>
    </source>
</evidence>
<dbReference type="CDD" id="cd03426">
    <property type="entry name" value="NUDIX_CoAse_Nudt7"/>
    <property type="match status" value="1"/>
</dbReference>
<dbReference type="PANTHER" id="PTHR12992:SF11">
    <property type="entry name" value="MITOCHONDRIAL COENZYME A DIPHOSPHATASE NUDT8"/>
    <property type="match status" value="1"/>
</dbReference>
<dbReference type="Pfam" id="PF00293">
    <property type="entry name" value="NUDIX"/>
    <property type="match status" value="1"/>
</dbReference>
<dbReference type="InterPro" id="IPR020476">
    <property type="entry name" value="Nudix_hydrolase"/>
</dbReference>
<proteinExistence type="inferred from homology"/>
<evidence type="ECO:0000313" key="10">
    <source>
        <dbReference type="Proteomes" id="UP000198964"/>
    </source>
</evidence>
<dbReference type="GO" id="GO:0010945">
    <property type="term" value="F:coenzyme A diphosphatase activity"/>
    <property type="evidence" value="ECO:0007669"/>
    <property type="project" value="InterPro"/>
</dbReference>
<dbReference type="EMBL" id="FONW01000002">
    <property type="protein sequence ID" value="SFE91408.1"/>
    <property type="molecule type" value="Genomic_DNA"/>
</dbReference>
<evidence type="ECO:0000256" key="1">
    <source>
        <dbReference type="ARBA" id="ARBA00001936"/>
    </source>
</evidence>
<evidence type="ECO:0000259" key="8">
    <source>
        <dbReference type="PROSITE" id="PS51462"/>
    </source>
</evidence>
<dbReference type="InterPro" id="IPR000086">
    <property type="entry name" value="NUDIX_hydrolase_dom"/>
</dbReference>
<feature type="domain" description="Nudix hydrolase" evidence="8">
    <location>
        <begin position="43"/>
        <end position="176"/>
    </location>
</feature>
<dbReference type="RefSeq" id="WP_093918762.1">
    <property type="nucleotide sequence ID" value="NZ_FONW01000002.1"/>
</dbReference>
<comment type="cofactor">
    <cofactor evidence="1">
        <name>Mn(2+)</name>
        <dbReference type="ChEBI" id="CHEBI:29035"/>
    </cofactor>
</comment>
<evidence type="ECO:0000256" key="3">
    <source>
        <dbReference type="ARBA" id="ARBA00022723"/>
    </source>
</evidence>
<protein>
    <submittedName>
        <fullName evidence="9">NUDIX domain-containing protein</fullName>
    </submittedName>
</protein>
<sequence>MKDDFISQVHELLRSELPGEKAHQKLSPPGRKLKADLDAMETIKYSSVLLLLFPIEGTIYTCLTRRNPNMKTHPGQISFPGGRIEEGEHPELTAIREAQEEVGIKPNDVRLLGQLSELYIPVSGYSIFPYVGWMDYRPDFVLNKEEAEELILLPIQQFLVEDKIKHVEMDTVRGRISVPYYPYQGEVIWGATAMILTEFFDVLKSGKLTL</sequence>
<keyword evidence="6" id="KW-0464">Manganese</keyword>
<dbReference type="InterPro" id="IPR020084">
    <property type="entry name" value="NUDIX_hydrolase_CS"/>
</dbReference>
<dbReference type="SUPFAM" id="SSF55811">
    <property type="entry name" value="Nudix"/>
    <property type="match status" value="1"/>
</dbReference>
<dbReference type="GO" id="GO:0046872">
    <property type="term" value="F:metal ion binding"/>
    <property type="evidence" value="ECO:0007669"/>
    <property type="project" value="UniProtKB-KW"/>
</dbReference>
<reference evidence="9 10" key="1">
    <citation type="submission" date="2016-10" db="EMBL/GenBank/DDBJ databases">
        <authorList>
            <person name="de Groot N.N."/>
        </authorList>
    </citation>
    <scope>NUCLEOTIDE SEQUENCE [LARGE SCALE GENOMIC DNA]</scope>
    <source>
        <strain evidence="9 10">CGMCC 1.9156</strain>
    </source>
</reference>
<organism evidence="9 10">
    <name type="scientific">Sunxiuqinia elliptica</name>
    <dbReference type="NCBI Taxonomy" id="655355"/>
    <lineage>
        <taxon>Bacteria</taxon>
        <taxon>Pseudomonadati</taxon>
        <taxon>Bacteroidota</taxon>
        <taxon>Bacteroidia</taxon>
        <taxon>Marinilabiliales</taxon>
        <taxon>Prolixibacteraceae</taxon>
        <taxon>Sunxiuqinia</taxon>
    </lineage>
</organism>
<comment type="cofactor">
    <cofactor evidence="2">
        <name>Mg(2+)</name>
        <dbReference type="ChEBI" id="CHEBI:18420"/>
    </cofactor>
</comment>
<dbReference type="PROSITE" id="PS51462">
    <property type="entry name" value="NUDIX"/>
    <property type="match status" value="1"/>
</dbReference>
<evidence type="ECO:0000256" key="2">
    <source>
        <dbReference type="ARBA" id="ARBA00001946"/>
    </source>
</evidence>
<keyword evidence="5" id="KW-0460">Magnesium</keyword>
<evidence type="ECO:0000313" key="9">
    <source>
        <dbReference type="EMBL" id="SFE91408.1"/>
    </source>
</evidence>
<dbReference type="InterPro" id="IPR045121">
    <property type="entry name" value="CoAse"/>
</dbReference>
<keyword evidence="10" id="KW-1185">Reference proteome</keyword>
<gene>
    <name evidence="9" type="ORF">SAMN05216283_10274</name>
</gene>
<keyword evidence="3" id="KW-0479">Metal-binding</keyword>
<comment type="similarity">
    <text evidence="7">Belongs to the Nudix hydrolase family.</text>
</comment>
<evidence type="ECO:0000256" key="6">
    <source>
        <dbReference type="ARBA" id="ARBA00023211"/>
    </source>
</evidence>
<keyword evidence="4 7" id="KW-0378">Hydrolase</keyword>
<dbReference type="PRINTS" id="PR00502">
    <property type="entry name" value="NUDIXFAMILY"/>
</dbReference>
<name>A0A1I2EG11_9BACT</name>
<dbReference type="InterPro" id="IPR015797">
    <property type="entry name" value="NUDIX_hydrolase-like_dom_sf"/>
</dbReference>
<dbReference type="PROSITE" id="PS00893">
    <property type="entry name" value="NUDIX_BOX"/>
    <property type="match status" value="1"/>
</dbReference>
<accession>A0A1I2EG11</accession>
<dbReference type="STRING" id="655355.SAMN05216283_10274"/>
<dbReference type="AlphaFoldDB" id="A0A1I2EG11"/>
<dbReference type="PANTHER" id="PTHR12992">
    <property type="entry name" value="NUDIX HYDROLASE"/>
    <property type="match status" value="1"/>
</dbReference>
<evidence type="ECO:0000256" key="7">
    <source>
        <dbReference type="RuleBase" id="RU003476"/>
    </source>
</evidence>
<evidence type="ECO:0000256" key="4">
    <source>
        <dbReference type="ARBA" id="ARBA00022801"/>
    </source>
</evidence>
<dbReference type="Proteomes" id="UP000198964">
    <property type="component" value="Unassembled WGS sequence"/>
</dbReference>
<dbReference type="Gene3D" id="3.90.79.10">
    <property type="entry name" value="Nucleoside Triphosphate Pyrophosphohydrolase"/>
    <property type="match status" value="1"/>
</dbReference>